<dbReference type="Proteomes" id="UP000095286">
    <property type="component" value="Unplaced"/>
</dbReference>
<organism evidence="1 2">
    <name type="scientific">Rhabditophanes sp. KR3021</name>
    <dbReference type="NCBI Taxonomy" id="114890"/>
    <lineage>
        <taxon>Eukaryota</taxon>
        <taxon>Metazoa</taxon>
        <taxon>Ecdysozoa</taxon>
        <taxon>Nematoda</taxon>
        <taxon>Chromadorea</taxon>
        <taxon>Rhabditida</taxon>
        <taxon>Tylenchina</taxon>
        <taxon>Panagrolaimomorpha</taxon>
        <taxon>Strongyloidoidea</taxon>
        <taxon>Alloionematidae</taxon>
        <taxon>Rhabditophanes</taxon>
    </lineage>
</organism>
<protein>
    <submittedName>
        <fullName evidence="2">Uncharacterized protein</fullName>
    </submittedName>
</protein>
<proteinExistence type="predicted"/>
<dbReference type="WBParaSite" id="RSKR_0000180800.1">
    <property type="protein sequence ID" value="RSKR_0000180800.1"/>
    <property type="gene ID" value="RSKR_0000180800"/>
</dbReference>
<reference evidence="2" key="1">
    <citation type="submission" date="2016-11" db="UniProtKB">
        <authorList>
            <consortium name="WormBaseParasite"/>
        </authorList>
    </citation>
    <scope>IDENTIFICATION</scope>
    <source>
        <strain evidence="2">KR3021</strain>
    </source>
</reference>
<evidence type="ECO:0000313" key="2">
    <source>
        <dbReference type="WBParaSite" id="RSKR_0000180800.1"/>
    </source>
</evidence>
<accession>A0AC35TL82</accession>
<name>A0AC35TL82_9BILA</name>
<evidence type="ECO:0000313" key="1">
    <source>
        <dbReference type="Proteomes" id="UP000095286"/>
    </source>
</evidence>
<sequence length="167" mass="19236">MELSQEHAFDLSPPEIEPDIEEPEITNNDDLIYPLSSARSVGPEEDIFISNTLPWAIDRLDLREAVSPIPEKCIPHTSPPYINKFELPSLDFTEQQPEQYQITPTLSTISNFLLHSNNNQKSQQPPIPPWLNIIPLESTRGYHQSNRILTFRDRNLSKGLFNKYKPK</sequence>